<evidence type="ECO:0000256" key="13">
    <source>
        <dbReference type="ARBA" id="ARBA00023136"/>
    </source>
</evidence>
<dbReference type="Pfam" id="PF00512">
    <property type="entry name" value="HisKA"/>
    <property type="match status" value="1"/>
</dbReference>
<evidence type="ECO:0000256" key="3">
    <source>
        <dbReference type="ARBA" id="ARBA00012438"/>
    </source>
</evidence>
<dbReference type="Pfam" id="PF02518">
    <property type="entry name" value="HATPase_c"/>
    <property type="match status" value="1"/>
</dbReference>
<protein>
    <recommendedName>
        <fullName evidence="3">histidine kinase</fullName>
        <ecNumber evidence="3">2.7.13.3</ecNumber>
    </recommendedName>
</protein>
<evidence type="ECO:0000256" key="7">
    <source>
        <dbReference type="ARBA" id="ARBA00022692"/>
    </source>
</evidence>
<keyword evidence="13 15" id="KW-0472">Membrane</keyword>
<keyword evidence="5" id="KW-0597">Phosphoprotein</keyword>
<dbReference type="PRINTS" id="PR00344">
    <property type="entry name" value="BCTRLSENSOR"/>
</dbReference>
<evidence type="ECO:0000313" key="18">
    <source>
        <dbReference type="EMBL" id="SHI31811.1"/>
    </source>
</evidence>
<dbReference type="InterPro" id="IPR003660">
    <property type="entry name" value="HAMP_dom"/>
</dbReference>
<feature type="transmembrane region" description="Helical" evidence="15">
    <location>
        <begin position="147"/>
        <end position="168"/>
    </location>
</feature>
<keyword evidence="12" id="KW-0902">Two-component regulatory system</keyword>
<keyword evidence="4" id="KW-1003">Cell membrane</keyword>
<dbReference type="InterPro" id="IPR004358">
    <property type="entry name" value="Sig_transdc_His_kin-like_C"/>
</dbReference>
<evidence type="ECO:0000256" key="10">
    <source>
        <dbReference type="ARBA" id="ARBA00022840"/>
    </source>
</evidence>
<dbReference type="PANTHER" id="PTHR45528">
    <property type="entry name" value="SENSOR HISTIDINE KINASE CPXA"/>
    <property type="match status" value="1"/>
</dbReference>
<dbReference type="InterPro" id="IPR005467">
    <property type="entry name" value="His_kinase_dom"/>
</dbReference>
<evidence type="ECO:0000256" key="14">
    <source>
        <dbReference type="SAM" id="Coils"/>
    </source>
</evidence>
<keyword evidence="7 15" id="KW-0812">Transmembrane</keyword>
<keyword evidence="11 15" id="KW-1133">Transmembrane helix</keyword>
<dbReference type="RefSeq" id="WP_073021785.1">
    <property type="nucleotide sequence ID" value="NZ_FQXU01000012.1"/>
</dbReference>
<evidence type="ECO:0000256" key="12">
    <source>
        <dbReference type="ARBA" id="ARBA00023012"/>
    </source>
</evidence>
<dbReference type="InterPro" id="IPR003661">
    <property type="entry name" value="HisK_dim/P_dom"/>
</dbReference>
<dbReference type="PANTHER" id="PTHR45528:SF1">
    <property type="entry name" value="SENSOR HISTIDINE KINASE CPXA"/>
    <property type="match status" value="1"/>
</dbReference>
<evidence type="ECO:0000256" key="5">
    <source>
        <dbReference type="ARBA" id="ARBA00022553"/>
    </source>
</evidence>
<accession>A0A1M6A5Q6</accession>
<dbReference type="CDD" id="cd06225">
    <property type="entry name" value="HAMP"/>
    <property type="match status" value="1"/>
</dbReference>
<dbReference type="SUPFAM" id="SSF158472">
    <property type="entry name" value="HAMP domain-like"/>
    <property type="match status" value="1"/>
</dbReference>
<dbReference type="PROSITE" id="PS50885">
    <property type="entry name" value="HAMP"/>
    <property type="match status" value="1"/>
</dbReference>
<dbReference type="GO" id="GO:0000155">
    <property type="term" value="F:phosphorelay sensor kinase activity"/>
    <property type="evidence" value="ECO:0007669"/>
    <property type="project" value="InterPro"/>
</dbReference>
<dbReference type="InterPro" id="IPR036097">
    <property type="entry name" value="HisK_dim/P_sf"/>
</dbReference>
<dbReference type="Pfam" id="PF00672">
    <property type="entry name" value="HAMP"/>
    <property type="match status" value="1"/>
</dbReference>
<dbReference type="SUPFAM" id="SSF55874">
    <property type="entry name" value="ATPase domain of HSP90 chaperone/DNA topoisomerase II/histidine kinase"/>
    <property type="match status" value="1"/>
</dbReference>
<name>A0A1M6A5Q6_9CLOT</name>
<dbReference type="SMART" id="SM00388">
    <property type="entry name" value="HisKA"/>
    <property type="match status" value="1"/>
</dbReference>
<evidence type="ECO:0000313" key="19">
    <source>
        <dbReference type="Proteomes" id="UP000184241"/>
    </source>
</evidence>
<dbReference type="InterPro" id="IPR050398">
    <property type="entry name" value="HssS/ArlS-like"/>
</dbReference>
<dbReference type="CDD" id="cd00082">
    <property type="entry name" value="HisKA"/>
    <property type="match status" value="1"/>
</dbReference>
<evidence type="ECO:0000259" key="17">
    <source>
        <dbReference type="PROSITE" id="PS50885"/>
    </source>
</evidence>
<feature type="coiled-coil region" evidence="14">
    <location>
        <begin position="200"/>
        <end position="227"/>
    </location>
</feature>
<comment type="catalytic activity">
    <reaction evidence="1">
        <text>ATP + protein L-histidine = ADP + protein N-phospho-L-histidine.</text>
        <dbReference type="EC" id="2.7.13.3"/>
    </reaction>
</comment>
<dbReference type="Proteomes" id="UP000184241">
    <property type="component" value="Unassembled WGS sequence"/>
</dbReference>
<evidence type="ECO:0000256" key="8">
    <source>
        <dbReference type="ARBA" id="ARBA00022741"/>
    </source>
</evidence>
<evidence type="ECO:0000256" key="6">
    <source>
        <dbReference type="ARBA" id="ARBA00022679"/>
    </source>
</evidence>
<reference evidence="18 19" key="1">
    <citation type="submission" date="2016-11" db="EMBL/GenBank/DDBJ databases">
        <authorList>
            <person name="Jaros S."/>
            <person name="Januszkiewicz K."/>
            <person name="Wedrychowicz H."/>
        </authorList>
    </citation>
    <scope>NUCLEOTIDE SEQUENCE [LARGE SCALE GENOMIC DNA]</scope>
    <source>
        <strain evidence="18 19">DSM 6191</strain>
    </source>
</reference>
<evidence type="ECO:0000256" key="4">
    <source>
        <dbReference type="ARBA" id="ARBA00022475"/>
    </source>
</evidence>
<dbReference type="Gene3D" id="6.10.340.10">
    <property type="match status" value="1"/>
</dbReference>
<dbReference type="InterPro" id="IPR036890">
    <property type="entry name" value="HATPase_C_sf"/>
</dbReference>
<proteinExistence type="predicted"/>
<dbReference type="PROSITE" id="PS50109">
    <property type="entry name" value="HIS_KIN"/>
    <property type="match status" value="1"/>
</dbReference>
<gene>
    <name evidence="18" type="ORF">SAMN02745941_03623</name>
</gene>
<dbReference type="Gene3D" id="3.30.565.10">
    <property type="entry name" value="Histidine kinase-like ATPase, C-terminal domain"/>
    <property type="match status" value="1"/>
</dbReference>
<organism evidence="18 19">
    <name type="scientific">Clostridium intestinale DSM 6191</name>
    <dbReference type="NCBI Taxonomy" id="1121320"/>
    <lineage>
        <taxon>Bacteria</taxon>
        <taxon>Bacillati</taxon>
        <taxon>Bacillota</taxon>
        <taxon>Clostridia</taxon>
        <taxon>Eubacteriales</taxon>
        <taxon>Clostridiaceae</taxon>
        <taxon>Clostridium</taxon>
    </lineage>
</organism>
<dbReference type="GO" id="GO:0005524">
    <property type="term" value="F:ATP binding"/>
    <property type="evidence" value="ECO:0007669"/>
    <property type="project" value="UniProtKB-KW"/>
</dbReference>
<dbReference type="Gene3D" id="1.10.287.130">
    <property type="match status" value="1"/>
</dbReference>
<evidence type="ECO:0000256" key="9">
    <source>
        <dbReference type="ARBA" id="ARBA00022777"/>
    </source>
</evidence>
<comment type="subcellular location">
    <subcellularLocation>
        <location evidence="2">Cell membrane</location>
        <topology evidence="2">Multi-pass membrane protein</topology>
    </subcellularLocation>
</comment>
<dbReference type="InterPro" id="IPR003594">
    <property type="entry name" value="HATPase_dom"/>
</dbReference>
<dbReference type="GO" id="GO:0005886">
    <property type="term" value="C:plasma membrane"/>
    <property type="evidence" value="ECO:0007669"/>
    <property type="project" value="UniProtKB-SubCell"/>
</dbReference>
<keyword evidence="9" id="KW-0418">Kinase</keyword>
<dbReference type="EMBL" id="FQXU01000012">
    <property type="protein sequence ID" value="SHI31811.1"/>
    <property type="molecule type" value="Genomic_DNA"/>
</dbReference>
<keyword evidence="10" id="KW-0067">ATP-binding</keyword>
<dbReference type="AlphaFoldDB" id="A0A1M6A5Q6"/>
<keyword evidence="8" id="KW-0547">Nucleotide-binding</keyword>
<dbReference type="FunFam" id="1.10.287.130:FF:000008">
    <property type="entry name" value="Two-component sensor histidine kinase"/>
    <property type="match status" value="1"/>
</dbReference>
<evidence type="ECO:0000256" key="15">
    <source>
        <dbReference type="SAM" id="Phobius"/>
    </source>
</evidence>
<evidence type="ECO:0000256" key="2">
    <source>
        <dbReference type="ARBA" id="ARBA00004651"/>
    </source>
</evidence>
<evidence type="ECO:0000256" key="1">
    <source>
        <dbReference type="ARBA" id="ARBA00000085"/>
    </source>
</evidence>
<keyword evidence="14" id="KW-0175">Coiled coil</keyword>
<evidence type="ECO:0000256" key="11">
    <source>
        <dbReference type="ARBA" id="ARBA00022989"/>
    </source>
</evidence>
<feature type="transmembrane region" description="Helical" evidence="15">
    <location>
        <begin position="12"/>
        <end position="36"/>
    </location>
</feature>
<sequence>MINKIKKILFGSLNRSLLILNVIAVVITIFMTVAFIESTNGENPEELNNDANSAYVASRFVTRNDESCAYYLNEVADLYNFNMAVVDKNEKVLMKSINVTYEYIDRDHPFKELKGNYFGQIYDIRIDNEPCYLHVWRETAIKSTREYIWILVTIILLIIGIIYLLVYVKVKYIKKIANGVEVLSLGDLTYSIEERGIDELNFLANKINNMSRNLKNMIDKEKEEERLKYELITNISHDLRTPLTSLIGYLQLIDKKNDEDIKKYTKVSLENANRLKNLIDDLFEYSKLESKDFKLNRSKVNVVEIIDQCLGELELESKSVNISFIKEFLEEEIILYIDPDKIGRVFQNIFINSIKYSKEKTKVRIKIVQRDNKIEFIVTNEYKYLDKNKLDRIFDRFYRGDSSRSLKTEGSGLGLAIVKSIVTLHKGEVFTKQDEINESLEIHVVLRN</sequence>
<feature type="domain" description="HAMP" evidence="17">
    <location>
        <begin position="170"/>
        <end position="219"/>
    </location>
</feature>
<dbReference type="SUPFAM" id="SSF47384">
    <property type="entry name" value="Homodimeric domain of signal transducing histidine kinase"/>
    <property type="match status" value="1"/>
</dbReference>
<evidence type="ECO:0000259" key="16">
    <source>
        <dbReference type="PROSITE" id="PS50109"/>
    </source>
</evidence>
<feature type="domain" description="Histidine kinase" evidence="16">
    <location>
        <begin position="234"/>
        <end position="448"/>
    </location>
</feature>
<dbReference type="EC" id="2.7.13.3" evidence="3"/>
<dbReference type="SMART" id="SM00387">
    <property type="entry name" value="HATPase_c"/>
    <property type="match status" value="1"/>
</dbReference>
<keyword evidence="6" id="KW-0808">Transferase</keyword>